<reference evidence="2" key="1">
    <citation type="journal article" date="2024" name="Proc. Natl. Acad. Sci. U.S.A.">
        <title>Extraordinary preservation of gene collinearity over three hundred million years revealed in homosporous lycophytes.</title>
        <authorList>
            <person name="Li C."/>
            <person name="Wickell D."/>
            <person name="Kuo L.Y."/>
            <person name="Chen X."/>
            <person name="Nie B."/>
            <person name="Liao X."/>
            <person name="Peng D."/>
            <person name="Ji J."/>
            <person name="Jenkins J."/>
            <person name="Williams M."/>
            <person name="Shu S."/>
            <person name="Plott C."/>
            <person name="Barry K."/>
            <person name="Rajasekar S."/>
            <person name="Grimwood J."/>
            <person name="Han X."/>
            <person name="Sun S."/>
            <person name="Hou Z."/>
            <person name="He W."/>
            <person name="Dai G."/>
            <person name="Sun C."/>
            <person name="Schmutz J."/>
            <person name="Leebens-Mack J.H."/>
            <person name="Li F.W."/>
            <person name="Wang L."/>
        </authorList>
    </citation>
    <scope>NUCLEOTIDE SEQUENCE [LARGE SCALE GENOMIC DNA]</scope>
    <source>
        <strain evidence="2">cv. PW_Plant_1</strain>
    </source>
</reference>
<dbReference type="Proteomes" id="UP001162992">
    <property type="component" value="Chromosome 2"/>
</dbReference>
<accession>A0ACC2EKU1</accession>
<gene>
    <name evidence="1" type="ORF">O6H91_02G131900</name>
</gene>
<keyword evidence="2" id="KW-1185">Reference proteome</keyword>
<sequence length="680" mass="72455">MDREQAKRDIKEGAVMLRKPMASRPQLALPPRPSAEAILRTSDMFPSPMPLTPSFMSELDTEGKPFSFSSLLAGAMNSPSARSGADEKPGRAEAARATATETQSIFAGDRTKELGSGGVMPPTARFKATPPSRLPIPKSSYVTIPPGLSPTTLLDSPVLFATHQQSEPSPTTGSFPLPPFIHGSGPQASSSSDSFKQKTSEQSGGSNFVFKPAAKPGIQTSFPPLAGLASFGVSHQQALAQVHVQARAQAQIQSQSQAFSTTAAILSPSVPVTSTTFAISAIPSTQTSSIPPIQSRVPDNAEKLQPAIPEMHFSEESQKRQLPAAAHHTGKPSHDGYNWRKYGQKQVKGSENPRSYYKCTQANCPMKKIVEQSFEGQITEIIYRGEHNHPKPQATRRTAATTSNNISNGRDPASFNLNKIGGSKGAGANGPDFIDGDQSSKMHDQNLALTNGMSEGLSPSTSNDEASSKFSGDGDEDDPDSKRRKKDKSPKEGLLVPRTIREPRVVVQTTSDVDILDDGYRWRKYGQKVVKGNPHPRSYYKCTNIGCPVRKHVERAPTDPNAVITTYEGKHNHDVPAARGSSHDSLASAAVGTQSCPVDMSGVLSLSTASLQGQGSSSASLSVSTFDAARISSSAGVDNSAEGVGDFLRTRIPLGQPTASGTASIQLKKEQAEEYMPGTY</sequence>
<organism evidence="1 2">
    <name type="scientific">Diphasiastrum complanatum</name>
    <name type="common">Issler's clubmoss</name>
    <name type="synonym">Lycopodium complanatum</name>
    <dbReference type="NCBI Taxonomy" id="34168"/>
    <lineage>
        <taxon>Eukaryota</taxon>
        <taxon>Viridiplantae</taxon>
        <taxon>Streptophyta</taxon>
        <taxon>Embryophyta</taxon>
        <taxon>Tracheophyta</taxon>
        <taxon>Lycopodiopsida</taxon>
        <taxon>Lycopodiales</taxon>
        <taxon>Lycopodiaceae</taxon>
        <taxon>Lycopodioideae</taxon>
        <taxon>Diphasiastrum</taxon>
    </lineage>
</organism>
<comment type="caution">
    <text evidence="1">The sequence shown here is derived from an EMBL/GenBank/DDBJ whole genome shotgun (WGS) entry which is preliminary data.</text>
</comment>
<dbReference type="EMBL" id="CM055093">
    <property type="protein sequence ID" value="KAJ7567093.1"/>
    <property type="molecule type" value="Genomic_DNA"/>
</dbReference>
<proteinExistence type="predicted"/>
<evidence type="ECO:0000313" key="2">
    <source>
        <dbReference type="Proteomes" id="UP001162992"/>
    </source>
</evidence>
<evidence type="ECO:0000313" key="1">
    <source>
        <dbReference type="EMBL" id="KAJ7567093.1"/>
    </source>
</evidence>
<name>A0ACC2EKU1_DIPCM</name>
<protein>
    <submittedName>
        <fullName evidence="1">Uncharacterized protein</fullName>
    </submittedName>
</protein>